<keyword evidence="2" id="KW-1185">Reference proteome</keyword>
<protein>
    <submittedName>
        <fullName evidence="1">Uncharacterized protein</fullName>
    </submittedName>
</protein>
<dbReference type="AlphaFoldDB" id="A0A4Y7J6N9"/>
<dbReference type="Gramene" id="RZC56794">
    <property type="protein sequence ID" value="RZC56794"/>
    <property type="gene ID" value="C5167_015640"/>
</dbReference>
<evidence type="ECO:0000313" key="2">
    <source>
        <dbReference type="Proteomes" id="UP000316621"/>
    </source>
</evidence>
<dbReference type="Proteomes" id="UP000316621">
    <property type="component" value="Chromosome 3"/>
</dbReference>
<reference evidence="1 2" key="1">
    <citation type="journal article" date="2018" name="Science">
        <title>The opium poppy genome and morphinan production.</title>
        <authorList>
            <person name="Guo L."/>
            <person name="Winzer T."/>
            <person name="Yang X."/>
            <person name="Li Y."/>
            <person name="Ning Z."/>
            <person name="He Z."/>
            <person name="Teodor R."/>
            <person name="Lu Y."/>
            <person name="Bowser T.A."/>
            <person name="Graham I.A."/>
            <person name="Ye K."/>
        </authorList>
    </citation>
    <scope>NUCLEOTIDE SEQUENCE [LARGE SCALE GENOMIC DNA]</scope>
    <source>
        <strain evidence="2">cv. HN1</strain>
        <tissue evidence="1">Leaves</tissue>
    </source>
</reference>
<dbReference type="EMBL" id="CM010717">
    <property type="protein sequence ID" value="RZC56794.1"/>
    <property type="molecule type" value="Genomic_DNA"/>
</dbReference>
<proteinExistence type="predicted"/>
<name>A0A4Y7J6N9_PAPSO</name>
<evidence type="ECO:0000313" key="1">
    <source>
        <dbReference type="EMBL" id="RZC56794.1"/>
    </source>
</evidence>
<gene>
    <name evidence="1" type="ORF">C5167_015640</name>
</gene>
<sequence length="36" mass="4299">MLDFGNMNTNICITSYILFLHVYNFRTSVPKFQRTL</sequence>
<organism evidence="1 2">
    <name type="scientific">Papaver somniferum</name>
    <name type="common">Opium poppy</name>
    <dbReference type="NCBI Taxonomy" id="3469"/>
    <lineage>
        <taxon>Eukaryota</taxon>
        <taxon>Viridiplantae</taxon>
        <taxon>Streptophyta</taxon>
        <taxon>Embryophyta</taxon>
        <taxon>Tracheophyta</taxon>
        <taxon>Spermatophyta</taxon>
        <taxon>Magnoliopsida</taxon>
        <taxon>Ranunculales</taxon>
        <taxon>Papaveraceae</taxon>
        <taxon>Papaveroideae</taxon>
        <taxon>Papaver</taxon>
    </lineage>
</organism>
<accession>A0A4Y7J6N9</accession>